<dbReference type="EMBL" id="UINC01198484">
    <property type="protein sequence ID" value="SVE16456.1"/>
    <property type="molecule type" value="Genomic_DNA"/>
</dbReference>
<accession>A0A383B8G5</accession>
<evidence type="ECO:0008006" key="2">
    <source>
        <dbReference type="Google" id="ProtNLM"/>
    </source>
</evidence>
<proteinExistence type="predicted"/>
<dbReference type="AlphaFoldDB" id="A0A383B8G5"/>
<feature type="non-terminal residue" evidence="1">
    <location>
        <position position="1"/>
    </location>
</feature>
<feature type="non-terminal residue" evidence="1">
    <location>
        <position position="247"/>
    </location>
</feature>
<gene>
    <name evidence="1" type="ORF">METZ01_LOCUS469310</name>
</gene>
<evidence type="ECO:0000313" key="1">
    <source>
        <dbReference type="EMBL" id="SVE16456.1"/>
    </source>
</evidence>
<protein>
    <recommendedName>
        <fullName evidence="2">CBM11 domain-containing protein</fullName>
    </recommendedName>
</protein>
<reference evidence="1" key="1">
    <citation type="submission" date="2018-05" db="EMBL/GenBank/DDBJ databases">
        <authorList>
            <person name="Lanie J.A."/>
            <person name="Ng W.-L."/>
            <person name="Kazmierczak K.M."/>
            <person name="Andrzejewski T.M."/>
            <person name="Davidsen T.M."/>
            <person name="Wayne K.J."/>
            <person name="Tettelin H."/>
            <person name="Glass J.I."/>
            <person name="Rusch D."/>
            <person name="Podicherti R."/>
            <person name="Tsui H.-C.T."/>
            <person name="Winkler M.E."/>
        </authorList>
    </citation>
    <scope>NUCLEOTIDE SEQUENCE</scope>
</reference>
<organism evidence="1">
    <name type="scientific">marine metagenome</name>
    <dbReference type="NCBI Taxonomy" id="408172"/>
    <lineage>
        <taxon>unclassified sequences</taxon>
        <taxon>metagenomes</taxon>
        <taxon>ecological metagenomes</taxon>
    </lineage>
</organism>
<sequence>IVRIEQESGERTEVLQFAHFITVLPASDVLIFDDATAPGWTLEHSSLVTPDTAVRDRVYVGDTAIALRASPTRLAGWNIEFTADHPFAFDGYRSLRFAFHPGDAQVPDNGSFLVRGNRRSLGNREPTGLYNLNYEFGKPANLLGDGGDSGVPGFEVDFQKPEWQVVDIPLDILHPTGTIELIRFSGNLAGTFYLDDIRLVMATESLTAVEVEELDERPGNFVVEQNRPNPFNSDTVIRYELPRAAVV</sequence>
<name>A0A383B8G5_9ZZZZ</name>